<dbReference type="Gene3D" id="3.20.20.70">
    <property type="entry name" value="Aldolase class I"/>
    <property type="match status" value="1"/>
</dbReference>
<dbReference type="PRINTS" id="PR00469">
    <property type="entry name" value="PNDRDTASEII"/>
</dbReference>
<dbReference type="RefSeq" id="WP_117688042.1">
    <property type="nucleotide sequence ID" value="NZ_JAYAGW010000069.1"/>
</dbReference>
<dbReference type="Pfam" id="PF00724">
    <property type="entry name" value="Oxidored_FMN"/>
    <property type="match status" value="1"/>
</dbReference>
<keyword evidence="8" id="KW-0408">Iron</keyword>
<evidence type="ECO:0000256" key="8">
    <source>
        <dbReference type="ARBA" id="ARBA00023004"/>
    </source>
</evidence>
<dbReference type="InterPro" id="IPR013785">
    <property type="entry name" value="Aldolase_TIM"/>
</dbReference>
<evidence type="ECO:0000256" key="2">
    <source>
        <dbReference type="ARBA" id="ARBA00001966"/>
    </source>
</evidence>
<name>A0A3E4LTH2_9FIRM</name>
<accession>A0A3E4LTH2</accession>
<gene>
    <name evidence="12" type="ORF">DXD17_06490</name>
</gene>
<dbReference type="EMBL" id="QSQN01000013">
    <property type="protein sequence ID" value="RGK40606.1"/>
    <property type="molecule type" value="Genomic_DNA"/>
</dbReference>
<evidence type="ECO:0000256" key="7">
    <source>
        <dbReference type="ARBA" id="ARBA00023002"/>
    </source>
</evidence>
<dbReference type="SUPFAM" id="SSF51905">
    <property type="entry name" value="FAD/NAD(P)-binding domain"/>
    <property type="match status" value="1"/>
</dbReference>
<dbReference type="GO" id="GO:0010181">
    <property type="term" value="F:FMN binding"/>
    <property type="evidence" value="ECO:0007669"/>
    <property type="project" value="InterPro"/>
</dbReference>
<feature type="domain" description="NADH:flavin oxidoreductase/NADH oxidase N-terminal" evidence="10">
    <location>
        <begin position="5"/>
        <end position="336"/>
    </location>
</feature>
<keyword evidence="6" id="KW-0479">Metal-binding</keyword>
<dbReference type="GO" id="GO:0016491">
    <property type="term" value="F:oxidoreductase activity"/>
    <property type="evidence" value="ECO:0007669"/>
    <property type="project" value="UniProtKB-KW"/>
</dbReference>
<evidence type="ECO:0000256" key="1">
    <source>
        <dbReference type="ARBA" id="ARBA00001917"/>
    </source>
</evidence>
<keyword evidence="4" id="KW-0285">Flavoprotein</keyword>
<reference evidence="12 13" key="1">
    <citation type="submission" date="2018-08" db="EMBL/GenBank/DDBJ databases">
        <title>A genome reference for cultivated species of the human gut microbiota.</title>
        <authorList>
            <person name="Zou Y."/>
            <person name="Xue W."/>
            <person name="Luo G."/>
        </authorList>
    </citation>
    <scope>NUCLEOTIDE SEQUENCE [LARGE SCALE GENOMIC DNA]</scope>
    <source>
        <strain evidence="12 13">TF11-7</strain>
    </source>
</reference>
<evidence type="ECO:0000256" key="9">
    <source>
        <dbReference type="ARBA" id="ARBA00023014"/>
    </source>
</evidence>
<dbReference type="Gene3D" id="3.40.50.720">
    <property type="entry name" value="NAD(P)-binding Rossmann-like Domain"/>
    <property type="match status" value="1"/>
</dbReference>
<dbReference type="SUPFAM" id="SSF51395">
    <property type="entry name" value="FMN-linked oxidoreductases"/>
    <property type="match status" value="1"/>
</dbReference>
<dbReference type="Gene3D" id="3.50.50.60">
    <property type="entry name" value="FAD/NAD(P)-binding domain"/>
    <property type="match status" value="1"/>
</dbReference>
<evidence type="ECO:0000256" key="5">
    <source>
        <dbReference type="ARBA" id="ARBA00022643"/>
    </source>
</evidence>
<dbReference type="InterPro" id="IPR051793">
    <property type="entry name" value="NADH:flavin_oxidoreductase"/>
</dbReference>
<dbReference type="Pfam" id="PF07992">
    <property type="entry name" value="Pyr_redox_2"/>
    <property type="match status" value="1"/>
</dbReference>
<proteinExistence type="inferred from homology"/>
<dbReference type="AlphaFoldDB" id="A0A3E4LTH2"/>
<dbReference type="InterPro" id="IPR036188">
    <property type="entry name" value="FAD/NAD-bd_sf"/>
</dbReference>
<dbReference type="InterPro" id="IPR001155">
    <property type="entry name" value="OxRdtase_FMN_N"/>
</dbReference>
<comment type="similarity">
    <text evidence="3">In the N-terminal section; belongs to the NADH:flavin oxidoreductase/NADH oxidase family.</text>
</comment>
<keyword evidence="9" id="KW-0411">Iron-sulfur</keyword>
<evidence type="ECO:0000259" key="11">
    <source>
        <dbReference type="Pfam" id="PF07992"/>
    </source>
</evidence>
<organism evidence="12 13">
    <name type="scientific">[Ruminococcus] lactaris</name>
    <dbReference type="NCBI Taxonomy" id="46228"/>
    <lineage>
        <taxon>Bacteria</taxon>
        <taxon>Bacillati</taxon>
        <taxon>Bacillota</taxon>
        <taxon>Clostridia</taxon>
        <taxon>Lachnospirales</taxon>
        <taxon>Lachnospiraceae</taxon>
        <taxon>Mediterraneibacter</taxon>
    </lineage>
</organism>
<comment type="cofactor">
    <cofactor evidence="2">
        <name>[4Fe-4S] cluster</name>
        <dbReference type="ChEBI" id="CHEBI:49883"/>
    </cofactor>
</comment>
<dbReference type="GO" id="GO:0046872">
    <property type="term" value="F:metal ion binding"/>
    <property type="evidence" value="ECO:0007669"/>
    <property type="project" value="UniProtKB-KW"/>
</dbReference>
<keyword evidence="7" id="KW-0560">Oxidoreductase</keyword>
<feature type="domain" description="FAD/NAD(P)-binding" evidence="11">
    <location>
        <begin position="384"/>
        <end position="616"/>
    </location>
</feature>
<evidence type="ECO:0000259" key="10">
    <source>
        <dbReference type="Pfam" id="PF00724"/>
    </source>
</evidence>
<evidence type="ECO:0000256" key="6">
    <source>
        <dbReference type="ARBA" id="ARBA00022723"/>
    </source>
</evidence>
<evidence type="ECO:0000313" key="13">
    <source>
        <dbReference type="Proteomes" id="UP000260793"/>
    </source>
</evidence>
<evidence type="ECO:0000256" key="4">
    <source>
        <dbReference type="ARBA" id="ARBA00022630"/>
    </source>
</evidence>
<protein>
    <submittedName>
        <fullName evidence="12">FAD-dependent oxidoreductase</fullName>
    </submittedName>
</protein>
<comment type="cofactor">
    <cofactor evidence="1">
        <name>FMN</name>
        <dbReference type="ChEBI" id="CHEBI:58210"/>
    </cofactor>
</comment>
<comment type="caution">
    <text evidence="12">The sequence shown here is derived from an EMBL/GenBank/DDBJ whole genome shotgun (WGS) entry which is preliminary data.</text>
</comment>
<keyword evidence="5" id="KW-0288">FMN</keyword>
<evidence type="ECO:0000313" key="12">
    <source>
        <dbReference type="EMBL" id="RGK40606.1"/>
    </source>
</evidence>
<dbReference type="Proteomes" id="UP000260793">
    <property type="component" value="Unassembled WGS sequence"/>
</dbReference>
<dbReference type="PRINTS" id="PR00368">
    <property type="entry name" value="FADPNR"/>
</dbReference>
<dbReference type="CDD" id="cd02803">
    <property type="entry name" value="OYE_like_FMN_family"/>
    <property type="match status" value="1"/>
</dbReference>
<dbReference type="GO" id="GO:0051536">
    <property type="term" value="F:iron-sulfur cluster binding"/>
    <property type="evidence" value="ECO:0007669"/>
    <property type="project" value="UniProtKB-KW"/>
</dbReference>
<evidence type="ECO:0000256" key="3">
    <source>
        <dbReference type="ARBA" id="ARBA00011048"/>
    </source>
</evidence>
<dbReference type="InterPro" id="IPR023753">
    <property type="entry name" value="FAD/NAD-binding_dom"/>
</dbReference>
<dbReference type="PANTHER" id="PTHR42917:SF2">
    <property type="entry name" value="2,4-DIENOYL-COA REDUCTASE [(2E)-ENOYL-COA-PRODUCING]"/>
    <property type="match status" value="1"/>
</dbReference>
<dbReference type="PANTHER" id="PTHR42917">
    <property type="entry name" value="2,4-DIENOYL-COA REDUCTASE"/>
    <property type="match status" value="1"/>
</dbReference>
<sequence>MGYESLFTPFKIGNMEVKNRIGLSPMGTNSAFTNGRKDAQEIDYFIERAKGGTGILYMGCQMLNEQIAQGSMEGYLDTYTVLPSLTSVCDGCHRYGAKIVCQISPGTGRNAFPDTFGNPPISASALPSVFNPDVICHALTKEEIAQMMEGFKFAAGVASDAGFDAIEIHAHAGYLIDQFMSPVWNKRTDEYGGSPENCARFPKEIVEAIKSVVGDSMPVIFRISLDHRFEGGRTLEDSMKLLKVLEAAGVDAFDIDAGCYETLDYIFPPSYLGESCMSYVCAEARKAVSVPLINAGAHNPDSAVELIESGNVDFVNMGRALIADPYLPNKLMTGHPEDVRPCLRCNEYCIGRIWNKHTKLSCAINPQAMEEVRFEIKKTDSPKNVVVIGGGPGGMEAARVAAIEGHKVTLFEKNSKLGGVMGDICTAKFKNNIKKLTKWYTVQLEKLGVDVRLNTEITGDESILEECDNIIIGCGAVPVTPPIPGIDGNNVISILDAHRDPSLIKGEKIVICGGGASGLDGALEIASEMGKKVTVVEMLPECGKDVFFINKITLFTKLAENGVELMTNTKVVSIEENGLTVEKQDKTTETVLADTVISAFGMKPVLTTVDAVKAKYHLKTRVVGDSNKLGKIGEAVRDGFYAATSL</sequence>